<organism evidence="9 10">
    <name type="scientific">Emticicia agri</name>
    <dbReference type="NCBI Taxonomy" id="2492393"/>
    <lineage>
        <taxon>Bacteria</taxon>
        <taxon>Pseudomonadati</taxon>
        <taxon>Bacteroidota</taxon>
        <taxon>Cytophagia</taxon>
        <taxon>Cytophagales</taxon>
        <taxon>Leadbetterellaceae</taxon>
        <taxon>Emticicia</taxon>
    </lineage>
</organism>
<dbReference type="AlphaFoldDB" id="A0A4V1ZDW4"/>
<dbReference type="PANTHER" id="PTHR30572">
    <property type="entry name" value="MEMBRANE COMPONENT OF TRANSPORTER-RELATED"/>
    <property type="match status" value="1"/>
</dbReference>
<dbReference type="InterPro" id="IPR025857">
    <property type="entry name" value="MacB_PCD"/>
</dbReference>
<dbReference type="PROSITE" id="PS51257">
    <property type="entry name" value="PROKAR_LIPOPROTEIN"/>
    <property type="match status" value="1"/>
</dbReference>
<feature type="transmembrane region" description="Helical" evidence="6">
    <location>
        <begin position="771"/>
        <end position="793"/>
    </location>
</feature>
<evidence type="ECO:0000256" key="5">
    <source>
        <dbReference type="ARBA" id="ARBA00023136"/>
    </source>
</evidence>
<feature type="domain" description="MacB-like periplasmic core" evidence="8">
    <location>
        <begin position="20"/>
        <end position="236"/>
    </location>
</feature>
<comment type="subcellular location">
    <subcellularLocation>
        <location evidence="1">Cell membrane</location>
        <topology evidence="1">Multi-pass membrane protein</topology>
    </subcellularLocation>
</comment>
<evidence type="ECO:0000313" key="10">
    <source>
        <dbReference type="Proteomes" id="UP000293162"/>
    </source>
</evidence>
<gene>
    <name evidence="9" type="ORF">EWM59_00165</name>
</gene>
<feature type="transmembrane region" description="Helical" evidence="6">
    <location>
        <begin position="390"/>
        <end position="414"/>
    </location>
</feature>
<dbReference type="RefSeq" id="WP_130018893.1">
    <property type="nucleotide sequence ID" value="NZ_SEWF01000001.1"/>
</dbReference>
<keyword evidence="10" id="KW-1185">Reference proteome</keyword>
<feature type="transmembrane region" description="Helical" evidence="6">
    <location>
        <begin position="435"/>
        <end position="456"/>
    </location>
</feature>
<evidence type="ECO:0000256" key="1">
    <source>
        <dbReference type="ARBA" id="ARBA00004651"/>
    </source>
</evidence>
<feature type="domain" description="ABC3 transporter permease C-terminal" evidence="7">
    <location>
        <begin position="298"/>
        <end position="415"/>
    </location>
</feature>
<keyword evidence="5 6" id="KW-0472">Membrane</keyword>
<evidence type="ECO:0000256" key="4">
    <source>
        <dbReference type="ARBA" id="ARBA00022989"/>
    </source>
</evidence>
<feature type="transmembrane region" description="Helical" evidence="6">
    <location>
        <begin position="739"/>
        <end position="759"/>
    </location>
</feature>
<accession>A0A4V1ZDW4</accession>
<feature type="transmembrane region" description="Helical" evidence="6">
    <location>
        <begin position="21"/>
        <end position="42"/>
    </location>
</feature>
<protein>
    <submittedName>
        <fullName evidence="9">ABC transporter permease</fullName>
    </submittedName>
</protein>
<evidence type="ECO:0000256" key="2">
    <source>
        <dbReference type="ARBA" id="ARBA00022475"/>
    </source>
</evidence>
<evidence type="ECO:0000313" key="9">
    <source>
        <dbReference type="EMBL" id="RYU97570.1"/>
    </source>
</evidence>
<sequence>MIRNYLKIAWRSLLKNKLQTLINITGLSIGMASCILILMFVFDELSYDKFWKNGDRVYRMSLERIYPGRSTKYAIIPPSYAQSVKKELPEVEETVRIFNNGGGTLIRHNNQILEENNVLFADSNFFKVFQLPMIYGNPEKALLAPNTVVLTESTAKRYFGTTNAMGKYLEFVQGPKVQVTGICADMPKNAHFQFDFLNSVKGIRFAEATNHINFAATTYLLLKPHTSPEQVQAKFPAIVEKYAAGEVQRTFGVSFNDYLKAGNGYFYFLQPLQSIHLESHLEAELGANGSRNLVYIFMVIAVFVLLIACINFMNLATARSTERAKEVGIRKTLGSTKSQLSIQFLTESILLSVTSLFVAVLIVVLVLPSFNNLANKTLVLDNFFTWKTIPLLLILSITVGLMAGMYPAGVLSSFQPIQVLKGKFTSKKQGHALRNGLVVFQFSISIILIISTLVVYRQLNYIQNKELGYSKDFVIHLRGAGFLGNRTQVFKDEVQKITGVEKVGGTSAEPGQENFFGISFRKGGEKETVTGKGMVADEGYLQTLNMETAEGRFFNREFNDSLSIILNQEAVKALRLKNPIGQKIFSPDNFVQGDGPEVTYTIVGVVKDFHFSSLHQKITPLFIVNDRFFARTSNLIGVRINTPDFQSVVGQLQQTWKKFLPEQPFNYAFLDADLAELYRNEKVSQQVFWIFSFLGILIACMGLLGLVSYIVQQRTKEIGIRKVLGATVPGIILLLSKDLLKLVLIALLVASPVAYYFMHSWLQDFAYKTEIAWWIFALAGIMAVLIAFVTISFQSIKAALMNPVKSLKTE</sequence>
<comment type="caution">
    <text evidence="9">The sequence shown here is derived from an EMBL/GenBank/DDBJ whole genome shotgun (WGS) entry which is preliminary data.</text>
</comment>
<feature type="domain" description="MacB-like periplasmic core" evidence="8">
    <location>
        <begin position="444"/>
        <end position="630"/>
    </location>
</feature>
<dbReference type="GO" id="GO:0022857">
    <property type="term" value="F:transmembrane transporter activity"/>
    <property type="evidence" value="ECO:0007669"/>
    <property type="project" value="TreeGrafter"/>
</dbReference>
<reference evidence="9 10" key="1">
    <citation type="submission" date="2019-02" db="EMBL/GenBank/DDBJ databases">
        <title>Bacterial novel species Emticicia sp. 17J42-9 isolated from soil.</title>
        <authorList>
            <person name="Jung H.-Y."/>
        </authorList>
    </citation>
    <scope>NUCLEOTIDE SEQUENCE [LARGE SCALE GENOMIC DNA]</scope>
    <source>
        <strain evidence="9 10">17J42-9</strain>
    </source>
</reference>
<dbReference type="OrthoDB" id="5933722at2"/>
<evidence type="ECO:0000259" key="7">
    <source>
        <dbReference type="Pfam" id="PF02687"/>
    </source>
</evidence>
<dbReference type="GO" id="GO:0005886">
    <property type="term" value="C:plasma membrane"/>
    <property type="evidence" value="ECO:0007669"/>
    <property type="project" value="UniProtKB-SubCell"/>
</dbReference>
<dbReference type="PANTHER" id="PTHR30572:SF18">
    <property type="entry name" value="ABC-TYPE MACROLIDE FAMILY EXPORT SYSTEM PERMEASE COMPONENT 2"/>
    <property type="match status" value="1"/>
</dbReference>
<keyword evidence="4 6" id="KW-1133">Transmembrane helix</keyword>
<dbReference type="Proteomes" id="UP000293162">
    <property type="component" value="Unassembled WGS sequence"/>
</dbReference>
<keyword evidence="2" id="KW-1003">Cell membrane</keyword>
<name>A0A4V1ZDW4_9BACT</name>
<dbReference type="Pfam" id="PF12704">
    <property type="entry name" value="MacB_PCD"/>
    <property type="match status" value="2"/>
</dbReference>
<dbReference type="EMBL" id="SEWF01000001">
    <property type="protein sequence ID" value="RYU97570.1"/>
    <property type="molecule type" value="Genomic_DNA"/>
</dbReference>
<feature type="domain" description="ABC3 transporter permease C-terminal" evidence="7">
    <location>
        <begin position="689"/>
        <end position="803"/>
    </location>
</feature>
<dbReference type="Pfam" id="PF02687">
    <property type="entry name" value="FtsX"/>
    <property type="match status" value="2"/>
</dbReference>
<evidence type="ECO:0000256" key="6">
    <source>
        <dbReference type="SAM" id="Phobius"/>
    </source>
</evidence>
<feature type="transmembrane region" description="Helical" evidence="6">
    <location>
        <begin position="293"/>
        <end position="315"/>
    </location>
</feature>
<evidence type="ECO:0000256" key="3">
    <source>
        <dbReference type="ARBA" id="ARBA00022692"/>
    </source>
</evidence>
<dbReference type="InterPro" id="IPR003838">
    <property type="entry name" value="ABC3_permease_C"/>
</dbReference>
<dbReference type="InterPro" id="IPR050250">
    <property type="entry name" value="Macrolide_Exporter_MacB"/>
</dbReference>
<evidence type="ECO:0000259" key="8">
    <source>
        <dbReference type="Pfam" id="PF12704"/>
    </source>
</evidence>
<keyword evidence="3 6" id="KW-0812">Transmembrane</keyword>
<feature type="transmembrane region" description="Helical" evidence="6">
    <location>
        <begin position="349"/>
        <end position="370"/>
    </location>
</feature>
<feature type="transmembrane region" description="Helical" evidence="6">
    <location>
        <begin position="687"/>
        <end position="711"/>
    </location>
</feature>
<proteinExistence type="predicted"/>